<protein>
    <submittedName>
        <fullName evidence="11">Glycosyltransferase</fullName>
    </submittedName>
</protein>
<dbReference type="GO" id="GO:0005886">
    <property type="term" value="C:plasma membrane"/>
    <property type="evidence" value="ECO:0007669"/>
    <property type="project" value="UniProtKB-SubCell"/>
</dbReference>
<evidence type="ECO:0000313" key="11">
    <source>
        <dbReference type="EMBL" id="KEP68708.1"/>
    </source>
</evidence>
<dbReference type="eggNOG" id="COG1807">
    <property type="taxonomic scope" value="Bacteria"/>
</dbReference>
<keyword evidence="4 11" id="KW-0808">Transferase</keyword>
<feature type="transmembrane region" description="Helical" evidence="9">
    <location>
        <begin position="415"/>
        <end position="434"/>
    </location>
</feature>
<evidence type="ECO:0000256" key="8">
    <source>
        <dbReference type="SAM" id="MobiDB-lite"/>
    </source>
</evidence>
<dbReference type="OrthoDB" id="9810951at2"/>
<evidence type="ECO:0000256" key="9">
    <source>
        <dbReference type="SAM" id="Phobius"/>
    </source>
</evidence>
<reference evidence="11 12" key="1">
    <citation type="submission" date="2014-03" db="EMBL/GenBank/DDBJ databases">
        <title>The draft genome sequence of Thioclava dalianensis DLFJ1-1.</title>
        <authorList>
            <person name="Lai Q."/>
            <person name="Shao Z."/>
        </authorList>
    </citation>
    <scope>NUCLEOTIDE SEQUENCE [LARGE SCALE GENOMIC DNA]</scope>
    <source>
        <strain evidence="11 12">DLFJ1-1</strain>
    </source>
</reference>
<keyword evidence="7 9" id="KW-0472">Membrane</keyword>
<feature type="compositionally biased region" description="Low complexity" evidence="8">
    <location>
        <begin position="532"/>
        <end position="547"/>
    </location>
</feature>
<accession>A0A074TI65</accession>
<proteinExistence type="predicted"/>
<dbReference type="GO" id="GO:0016763">
    <property type="term" value="F:pentosyltransferase activity"/>
    <property type="evidence" value="ECO:0007669"/>
    <property type="project" value="TreeGrafter"/>
</dbReference>
<dbReference type="PANTHER" id="PTHR33908">
    <property type="entry name" value="MANNOSYLTRANSFERASE YKCB-RELATED"/>
    <property type="match status" value="1"/>
</dbReference>
<dbReference type="STRING" id="1185766.SAMN05216224_107139"/>
<comment type="caution">
    <text evidence="11">The sequence shown here is derived from an EMBL/GenBank/DDBJ whole genome shotgun (WGS) entry which is preliminary data.</text>
</comment>
<dbReference type="PANTHER" id="PTHR33908:SF3">
    <property type="entry name" value="UNDECAPRENYL PHOSPHATE-ALPHA-4-AMINO-4-DEOXY-L-ARABINOSE ARABINOSYL TRANSFERASE"/>
    <property type="match status" value="1"/>
</dbReference>
<feature type="transmembrane region" description="Helical" evidence="9">
    <location>
        <begin position="277"/>
        <end position="298"/>
    </location>
</feature>
<evidence type="ECO:0000256" key="5">
    <source>
        <dbReference type="ARBA" id="ARBA00022692"/>
    </source>
</evidence>
<feature type="transmembrane region" description="Helical" evidence="9">
    <location>
        <begin position="357"/>
        <end position="380"/>
    </location>
</feature>
<evidence type="ECO:0000256" key="7">
    <source>
        <dbReference type="ARBA" id="ARBA00023136"/>
    </source>
</evidence>
<feature type="transmembrane region" description="Helical" evidence="9">
    <location>
        <begin position="392"/>
        <end position="409"/>
    </location>
</feature>
<evidence type="ECO:0000256" key="6">
    <source>
        <dbReference type="ARBA" id="ARBA00022989"/>
    </source>
</evidence>
<organism evidence="11 12">
    <name type="scientific">Thioclava dalianensis</name>
    <dbReference type="NCBI Taxonomy" id="1185766"/>
    <lineage>
        <taxon>Bacteria</taxon>
        <taxon>Pseudomonadati</taxon>
        <taxon>Pseudomonadota</taxon>
        <taxon>Alphaproteobacteria</taxon>
        <taxon>Rhodobacterales</taxon>
        <taxon>Paracoccaceae</taxon>
        <taxon>Thioclava</taxon>
    </lineage>
</organism>
<feature type="region of interest" description="Disordered" evidence="8">
    <location>
        <begin position="530"/>
        <end position="555"/>
    </location>
</feature>
<gene>
    <name evidence="11" type="ORF">DL1_09040</name>
</gene>
<feature type="transmembrane region" description="Helical" evidence="9">
    <location>
        <begin position="227"/>
        <end position="249"/>
    </location>
</feature>
<dbReference type="InterPro" id="IPR038731">
    <property type="entry name" value="RgtA/B/C-like"/>
</dbReference>
<keyword evidence="6 9" id="KW-1133">Transmembrane helix</keyword>
<feature type="transmembrane region" description="Helical" evidence="9">
    <location>
        <begin position="139"/>
        <end position="170"/>
    </location>
</feature>
<sequence>MTRFFARSANTAPAPAWPATDKRLWQLVLIAIACFVAAQIAGLLLRPLLPIDETRYLAVAWEMHLNHNWFVPTKNFELYTDKPPLLFWLINVAWAIGGVSDFLGRLVGPAIALLVVALTGKLATRLWPDDTGAAPRAMLALIAMPFFEINGALTMFDMLLTSCTLGGLIALTHTGEGKRAGWLWFGVALGLGVMAKGPVILLHLMPAALAVGLWHPSRPGLRETIRGVGLGLAVALGLLALWLIPAAILGGPAYRHEIFWTQSAGRIASSFAHARPFWWYLPLLPVLMFPWLLVPQFWTRLRGALDDPALRLLAVWGATAFVIFSLISGKQPHYLVPELPAMALLAQRLLRNSPVSLGIAAIIPGILALVALIAGAGLISPAEGADLLTPRAVPLAAALALAALIWWALLRSGIVGALILGLGMITILNLAIGLSHAHRGFSAHAISEIIEPFEGKGIAFAGHSYNAEFNFAGRMTQPVSEIDAAALPAWAKAHPDGVVIARSDRFDPGWAAHWQVPYRGKTYEIWRISDRPATPQAPSAQPVTAVPAPAPAPVQ</sequence>
<feature type="domain" description="Glycosyltransferase RgtA/B/C/D-like" evidence="10">
    <location>
        <begin position="81"/>
        <end position="240"/>
    </location>
</feature>
<evidence type="ECO:0000256" key="3">
    <source>
        <dbReference type="ARBA" id="ARBA00022676"/>
    </source>
</evidence>
<dbReference type="Proteomes" id="UP000027725">
    <property type="component" value="Unassembled WGS sequence"/>
</dbReference>
<keyword evidence="5 9" id="KW-0812">Transmembrane</keyword>
<evidence type="ECO:0000256" key="2">
    <source>
        <dbReference type="ARBA" id="ARBA00022475"/>
    </source>
</evidence>
<dbReference type="GO" id="GO:0009103">
    <property type="term" value="P:lipopolysaccharide biosynthetic process"/>
    <property type="evidence" value="ECO:0007669"/>
    <property type="project" value="TreeGrafter"/>
</dbReference>
<dbReference type="PROSITE" id="PS51257">
    <property type="entry name" value="PROKAR_LIPOPROTEIN"/>
    <property type="match status" value="1"/>
</dbReference>
<feature type="transmembrane region" description="Helical" evidence="9">
    <location>
        <begin position="110"/>
        <end position="127"/>
    </location>
</feature>
<dbReference type="EMBL" id="JHEH01000025">
    <property type="protein sequence ID" value="KEP68708.1"/>
    <property type="molecule type" value="Genomic_DNA"/>
</dbReference>
<evidence type="ECO:0000256" key="4">
    <source>
        <dbReference type="ARBA" id="ARBA00022679"/>
    </source>
</evidence>
<comment type="subcellular location">
    <subcellularLocation>
        <location evidence="1">Cell membrane</location>
        <topology evidence="1">Multi-pass membrane protein</topology>
    </subcellularLocation>
</comment>
<dbReference type="GO" id="GO:0010041">
    <property type="term" value="P:response to iron(III) ion"/>
    <property type="evidence" value="ECO:0007669"/>
    <property type="project" value="TreeGrafter"/>
</dbReference>
<dbReference type="RefSeq" id="WP_051693618.1">
    <property type="nucleotide sequence ID" value="NZ_FOVB01000007.1"/>
</dbReference>
<keyword evidence="3" id="KW-0328">Glycosyltransferase</keyword>
<keyword evidence="12" id="KW-1185">Reference proteome</keyword>
<feature type="transmembrane region" description="Helical" evidence="9">
    <location>
        <begin position="24"/>
        <end position="45"/>
    </location>
</feature>
<dbReference type="Pfam" id="PF13231">
    <property type="entry name" value="PMT_2"/>
    <property type="match status" value="1"/>
</dbReference>
<feature type="transmembrane region" description="Helical" evidence="9">
    <location>
        <begin position="310"/>
        <end position="329"/>
    </location>
</feature>
<evidence type="ECO:0000259" key="10">
    <source>
        <dbReference type="Pfam" id="PF13231"/>
    </source>
</evidence>
<evidence type="ECO:0000256" key="1">
    <source>
        <dbReference type="ARBA" id="ARBA00004651"/>
    </source>
</evidence>
<feature type="transmembrane region" description="Helical" evidence="9">
    <location>
        <begin position="182"/>
        <end position="215"/>
    </location>
</feature>
<keyword evidence="2" id="KW-1003">Cell membrane</keyword>
<evidence type="ECO:0000313" key="12">
    <source>
        <dbReference type="Proteomes" id="UP000027725"/>
    </source>
</evidence>
<name>A0A074TI65_9RHOB</name>
<dbReference type="InterPro" id="IPR050297">
    <property type="entry name" value="LipidA_mod_glycosyltrf_83"/>
</dbReference>
<dbReference type="AlphaFoldDB" id="A0A074TI65"/>